<dbReference type="InterPro" id="IPR026960">
    <property type="entry name" value="RVT-Znf"/>
</dbReference>
<evidence type="ECO:0000259" key="1">
    <source>
        <dbReference type="Pfam" id="PF13966"/>
    </source>
</evidence>
<feature type="domain" description="Reverse transcriptase zinc-binding" evidence="1">
    <location>
        <begin position="50"/>
        <end position="137"/>
    </location>
</feature>
<evidence type="ECO:0000313" key="3">
    <source>
        <dbReference type="Proteomes" id="UP001372338"/>
    </source>
</evidence>
<reference evidence="2 3" key="1">
    <citation type="submission" date="2024-01" db="EMBL/GenBank/DDBJ databases">
        <title>The genomes of 5 underutilized Papilionoideae crops provide insights into root nodulation and disease resistanc.</title>
        <authorList>
            <person name="Yuan L."/>
        </authorList>
    </citation>
    <scope>NUCLEOTIDE SEQUENCE [LARGE SCALE GENOMIC DNA]</scope>
    <source>
        <strain evidence="2">ZHUSHIDOU_FW_LH</strain>
        <tissue evidence="2">Leaf</tissue>
    </source>
</reference>
<evidence type="ECO:0000313" key="2">
    <source>
        <dbReference type="EMBL" id="KAK7287236.1"/>
    </source>
</evidence>
<name>A0AAN9IW31_CROPI</name>
<comment type="caution">
    <text evidence="2">The sequence shown here is derived from an EMBL/GenBank/DDBJ whole genome shotgun (WGS) entry which is preliminary data.</text>
</comment>
<dbReference type="EMBL" id="JAYWIO010000001">
    <property type="protein sequence ID" value="KAK7287236.1"/>
    <property type="molecule type" value="Genomic_DNA"/>
</dbReference>
<organism evidence="2 3">
    <name type="scientific">Crotalaria pallida</name>
    <name type="common">Smooth rattlebox</name>
    <name type="synonym">Crotalaria striata</name>
    <dbReference type="NCBI Taxonomy" id="3830"/>
    <lineage>
        <taxon>Eukaryota</taxon>
        <taxon>Viridiplantae</taxon>
        <taxon>Streptophyta</taxon>
        <taxon>Embryophyta</taxon>
        <taxon>Tracheophyta</taxon>
        <taxon>Spermatophyta</taxon>
        <taxon>Magnoliopsida</taxon>
        <taxon>eudicotyledons</taxon>
        <taxon>Gunneridae</taxon>
        <taxon>Pentapetalae</taxon>
        <taxon>rosids</taxon>
        <taxon>fabids</taxon>
        <taxon>Fabales</taxon>
        <taxon>Fabaceae</taxon>
        <taxon>Papilionoideae</taxon>
        <taxon>50 kb inversion clade</taxon>
        <taxon>genistoids sensu lato</taxon>
        <taxon>core genistoids</taxon>
        <taxon>Crotalarieae</taxon>
        <taxon>Crotalaria</taxon>
    </lineage>
</organism>
<protein>
    <recommendedName>
        <fullName evidence="1">Reverse transcriptase zinc-binding domain-containing protein</fullName>
    </recommendedName>
</protein>
<dbReference type="Proteomes" id="UP001372338">
    <property type="component" value="Unassembled WGS sequence"/>
</dbReference>
<accession>A0AAN9IW31</accession>
<gene>
    <name evidence="2" type="ORF">RIF29_00390</name>
</gene>
<keyword evidence="3" id="KW-1185">Reference proteome</keyword>
<sequence>MFNQNGSWNTQKMRGKLSPMVINNIVSETPFLGAGQRDTLAWSYSSDGWFSIATAYQSIQEDDSNVKQCNFNRIWSWKGPQRVRVLLWKIANDALMTNSNRRRRNITNDDTCMICNTGEVEDLLHALRDYVYAKRIWQAVVPSFHQQRFFSCSIYEWLEKNLKGAYQSSKIISWEIMFGVICESVWHRRNKKIFEDFFIDLDGLRQLVWRKYKDFTRAFNDHRPTYSLSNSRTGCAAKFVSDGVNPAHPCSSSVSTIRKMLQQGDFRIGHTLREANSAADALTKYAHSMQEDFTAFDQPPSFLSLVLFADSSGTCFPRGF</sequence>
<proteinExistence type="predicted"/>
<dbReference type="Pfam" id="PF13966">
    <property type="entry name" value="zf-RVT"/>
    <property type="match status" value="1"/>
</dbReference>
<dbReference type="AlphaFoldDB" id="A0AAN9IW31"/>